<keyword evidence="4" id="KW-0997">Cell inner membrane</keyword>
<dbReference type="Pfam" id="PF04290">
    <property type="entry name" value="DctQ"/>
    <property type="match status" value="1"/>
</dbReference>
<comment type="subcellular location">
    <subcellularLocation>
        <location evidence="1">Cell inner membrane</location>
        <topology evidence="1">Multi-pass membrane protein</topology>
    </subcellularLocation>
</comment>
<evidence type="ECO:0000256" key="2">
    <source>
        <dbReference type="ARBA" id="ARBA00022448"/>
    </source>
</evidence>
<keyword evidence="6 9" id="KW-1133">Transmembrane helix</keyword>
<sequence>MLDKFIKTVDFINRWAGRCGSFLVIVLTILVVLEVVMRYLFGRPTTWSFEVTKMIYGFYFMILGGYTLQKKGHVAIDVIYEMLKPKTRAILDIISYLIFFFPFCTVVLIEGIKFAKKSWQISETSWSVFAPPLYPIKTVIPVAVALMLLQGIAIFISHIRFLIKER</sequence>
<evidence type="ECO:0000256" key="3">
    <source>
        <dbReference type="ARBA" id="ARBA00022475"/>
    </source>
</evidence>
<evidence type="ECO:0000256" key="8">
    <source>
        <dbReference type="ARBA" id="ARBA00038436"/>
    </source>
</evidence>
<proteinExistence type="inferred from homology"/>
<feature type="domain" description="Tripartite ATP-independent periplasmic transporters DctQ component" evidence="10">
    <location>
        <begin position="27"/>
        <end position="160"/>
    </location>
</feature>
<evidence type="ECO:0000313" key="12">
    <source>
        <dbReference type="Proteomes" id="UP000427906"/>
    </source>
</evidence>
<gene>
    <name evidence="11" type="ORF">DSCA_37910</name>
</gene>
<name>A0A5K7YSA7_9BACT</name>
<dbReference type="InterPro" id="IPR007387">
    <property type="entry name" value="TRAP_DctQ"/>
</dbReference>
<dbReference type="KEGG" id="dalk:DSCA_37910"/>
<reference evidence="11 12" key="1">
    <citation type="submission" date="2019-11" db="EMBL/GenBank/DDBJ databases">
        <title>Comparative genomics of hydrocarbon-degrading Desulfosarcina strains.</title>
        <authorList>
            <person name="Watanabe M."/>
            <person name="Kojima H."/>
            <person name="Fukui M."/>
        </authorList>
    </citation>
    <scope>NUCLEOTIDE SEQUENCE [LARGE SCALE GENOMIC DNA]</scope>
    <source>
        <strain evidence="11 12">PL12</strain>
    </source>
</reference>
<evidence type="ECO:0000256" key="6">
    <source>
        <dbReference type="ARBA" id="ARBA00022989"/>
    </source>
</evidence>
<dbReference type="AlphaFoldDB" id="A0A5K7YSA7"/>
<feature type="transmembrane region" description="Helical" evidence="9">
    <location>
        <begin position="47"/>
        <end position="68"/>
    </location>
</feature>
<dbReference type="Proteomes" id="UP000427906">
    <property type="component" value="Chromosome"/>
</dbReference>
<evidence type="ECO:0000256" key="9">
    <source>
        <dbReference type="SAM" id="Phobius"/>
    </source>
</evidence>
<accession>A0A5K7YSA7</accession>
<keyword evidence="3" id="KW-1003">Cell membrane</keyword>
<keyword evidence="2" id="KW-0813">Transport</keyword>
<dbReference type="PANTHER" id="PTHR35011:SF4">
    <property type="entry name" value="SLL1102 PROTEIN"/>
    <property type="match status" value="1"/>
</dbReference>
<keyword evidence="12" id="KW-1185">Reference proteome</keyword>
<organism evidence="11 12">
    <name type="scientific">Desulfosarcina alkanivorans</name>
    <dbReference type="NCBI Taxonomy" id="571177"/>
    <lineage>
        <taxon>Bacteria</taxon>
        <taxon>Pseudomonadati</taxon>
        <taxon>Thermodesulfobacteriota</taxon>
        <taxon>Desulfobacteria</taxon>
        <taxon>Desulfobacterales</taxon>
        <taxon>Desulfosarcinaceae</taxon>
        <taxon>Desulfosarcina</taxon>
    </lineage>
</organism>
<evidence type="ECO:0000259" key="10">
    <source>
        <dbReference type="Pfam" id="PF04290"/>
    </source>
</evidence>
<dbReference type="EMBL" id="AP021874">
    <property type="protein sequence ID" value="BBO69861.1"/>
    <property type="molecule type" value="Genomic_DNA"/>
</dbReference>
<comment type="similarity">
    <text evidence="8">Belongs to the TRAP transporter small permease family.</text>
</comment>
<dbReference type="GO" id="GO:0005886">
    <property type="term" value="C:plasma membrane"/>
    <property type="evidence" value="ECO:0007669"/>
    <property type="project" value="UniProtKB-SubCell"/>
</dbReference>
<dbReference type="PANTHER" id="PTHR35011">
    <property type="entry name" value="2,3-DIKETO-L-GULONATE TRAP TRANSPORTER SMALL PERMEASE PROTEIN YIAM"/>
    <property type="match status" value="1"/>
</dbReference>
<evidence type="ECO:0000256" key="1">
    <source>
        <dbReference type="ARBA" id="ARBA00004429"/>
    </source>
</evidence>
<dbReference type="InterPro" id="IPR055348">
    <property type="entry name" value="DctQ"/>
</dbReference>
<feature type="transmembrane region" description="Helical" evidence="9">
    <location>
        <begin position="89"/>
        <end position="109"/>
    </location>
</feature>
<keyword evidence="7 9" id="KW-0472">Membrane</keyword>
<feature type="transmembrane region" description="Helical" evidence="9">
    <location>
        <begin position="139"/>
        <end position="163"/>
    </location>
</feature>
<keyword evidence="5 9" id="KW-0812">Transmembrane</keyword>
<evidence type="ECO:0000256" key="5">
    <source>
        <dbReference type="ARBA" id="ARBA00022692"/>
    </source>
</evidence>
<protein>
    <recommendedName>
        <fullName evidence="10">Tripartite ATP-independent periplasmic transporters DctQ component domain-containing protein</fullName>
    </recommendedName>
</protein>
<feature type="transmembrane region" description="Helical" evidence="9">
    <location>
        <begin position="21"/>
        <end position="41"/>
    </location>
</feature>
<evidence type="ECO:0000256" key="4">
    <source>
        <dbReference type="ARBA" id="ARBA00022519"/>
    </source>
</evidence>
<evidence type="ECO:0000256" key="7">
    <source>
        <dbReference type="ARBA" id="ARBA00023136"/>
    </source>
</evidence>
<evidence type="ECO:0000313" key="11">
    <source>
        <dbReference type="EMBL" id="BBO69861.1"/>
    </source>
</evidence>